<protein>
    <submittedName>
        <fullName evidence="1">Uncharacterized protein</fullName>
    </submittedName>
</protein>
<dbReference type="EMBL" id="LR798281">
    <property type="protein sequence ID" value="CAB5220028.1"/>
    <property type="molecule type" value="Genomic_DNA"/>
</dbReference>
<name>A0A6J7WT96_9CAUD</name>
<reference evidence="1" key="1">
    <citation type="submission" date="2020-05" db="EMBL/GenBank/DDBJ databases">
        <authorList>
            <person name="Chiriac C."/>
            <person name="Salcher M."/>
            <person name="Ghai R."/>
            <person name="Kavagutti S V."/>
        </authorList>
    </citation>
    <scope>NUCLEOTIDE SEQUENCE</scope>
</reference>
<accession>A0A6J7WT96</accession>
<proteinExistence type="predicted"/>
<gene>
    <name evidence="1" type="ORF">UFOVP232_29</name>
</gene>
<organism evidence="1">
    <name type="scientific">uncultured Caudovirales phage</name>
    <dbReference type="NCBI Taxonomy" id="2100421"/>
    <lineage>
        <taxon>Viruses</taxon>
        <taxon>Duplodnaviria</taxon>
        <taxon>Heunggongvirae</taxon>
        <taxon>Uroviricota</taxon>
        <taxon>Caudoviricetes</taxon>
        <taxon>Peduoviridae</taxon>
        <taxon>Maltschvirus</taxon>
        <taxon>Maltschvirus maltsch</taxon>
    </lineage>
</organism>
<sequence>MAKSHAEVGHDLHRCKLSKGSRMHVLPAAHSANLLQRTSLFEVLADGHSYSTEVVTLVRNTYTNMRELWITPIHHSQSTQRHVGYYRAAFVTWYQRNYPSVNAYDQIFQTRAVGNHSSRHDPLHAQARYAVCSTQLGDVDIPRTREATRRGVLAAVQFRLAVAMRDLTQGVPVDMVHAPTLYELQELSGFVDMLIANPDIDEVRAAVRAHIALNHPSNNRS</sequence>
<evidence type="ECO:0000313" key="1">
    <source>
        <dbReference type="EMBL" id="CAB5220028.1"/>
    </source>
</evidence>